<dbReference type="EMBL" id="KN822159">
    <property type="protein sequence ID" value="KIM54208.1"/>
    <property type="molecule type" value="Genomic_DNA"/>
</dbReference>
<sequence length="134" mass="14815">MVGINVACAQFVAPNSCEPLHFRTEAHLLYHVGPTIHKSQIARICLAREIFREMNGGISKACDQTFVTLERGQIAADTGKVRSGRVMLRRKVKAESIGLREASQTKCWSAGTSQGRFVKEYPLAMQRASAAEHE</sequence>
<keyword evidence="2" id="KW-1185">Reference proteome</keyword>
<proteinExistence type="predicted"/>
<evidence type="ECO:0000313" key="1">
    <source>
        <dbReference type="EMBL" id="KIM54208.1"/>
    </source>
</evidence>
<gene>
    <name evidence="1" type="ORF">SCLCIDRAFT_1222169</name>
</gene>
<dbReference type="Proteomes" id="UP000053989">
    <property type="component" value="Unassembled WGS sequence"/>
</dbReference>
<name>A0A0C2YX92_9AGAM</name>
<reference evidence="1 2" key="1">
    <citation type="submission" date="2014-04" db="EMBL/GenBank/DDBJ databases">
        <authorList>
            <consortium name="DOE Joint Genome Institute"/>
            <person name="Kuo A."/>
            <person name="Kohler A."/>
            <person name="Nagy L.G."/>
            <person name="Floudas D."/>
            <person name="Copeland A."/>
            <person name="Barry K.W."/>
            <person name="Cichocki N."/>
            <person name="Veneault-Fourrey C."/>
            <person name="LaButti K."/>
            <person name="Lindquist E.A."/>
            <person name="Lipzen A."/>
            <person name="Lundell T."/>
            <person name="Morin E."/>
            <person name="Murat C."/>
            <person name="Sun H."/>
            <person name="Tunlid A."/>
            <person name="Henrissat B."/>
            <person name="Grigoriev I.V."/>
            <person name="Hibbett D.S."/>
            <person name="Martin F."/>
            <person name="Nordberg H.P."/>
            <person name="Cantor M.N."/>
            <person name="Hua S.X."/>
        </authorList>
    </citation>
    <scope>NUCLEOTIDE SEQUENCE [LARGE SCALE GENOMIC DNA]</scope>
    <source>
        <strain evidence="1 2">Foug A</strain>
    </source>
</reference>
<reference evidence="2" key="2">
    <citation type="submission" date="2015-01" db="EMBL/GenBank/DDBJ databases">
        <title>Evolutionary Origins and Diversification of the Mycorrhizal Mutualists.</title>
        <authorList>
            <consortium name="DOE Joint Genome Institute"/>
            <consortium name="Mycorrhizal Genomics Consortium"/>
            <person name="Kohler A."/>
            <person name="Kuo A."/>
            <person name="Nagy L.G."/>
            <person name="Floudas D."/>
            <person name="Copeland A."/>
            <person name="Barry K.W."/>
            <person name="Cichocki N."/>
            <person name="Veneault-Fourrey C."/>
            <person name="LaButti K."/>
            <person name="Lindquist E.A."/>
            <person name="Lipzen A."/>
            <person name="Lundell T."/>
            <person name="Morin E."/>
            <person name="Murat C."/>
            <person name="Riley R."/>
            <person name="Ohm R."/>
            <person name="Sun H."/>
            <person name="Tunlid A."/>
            <person name="Henrissat B."/>
            <person name="Grigoriev I.V."/>
            <person name="Hibbett D.S."/>
            <person name="Martin F."/>
        </authorList>
    </citation>
    <scope>NUCLEOTIDE SEQUENCE [LARGE SCALE GENOMIC DNA]</scope>
    <source>
        <strain evidence="2">Foug A</strain>
    </source>
</reference>
<dbReference type="AlphaFoldDB" id="A0A0C2YX92"/>
<evidence type="ECO:0000313" key="2">
    <source>
        <dbReference type="Proteomes" id="UP000053989"/>
    </source>
</evidence>
<accession>A0A0C2YX92</accession>
<protein>
    <submittedName>
        <fullName evidence="1">Uncharacterized protein</fullName>
    </submittedName>
</protein>
<dbReference type="HOGENOM" id="CLU_1897441_0_0_1"/>
<dbReference type="InParanoid" id="A0A0C2YX92"/>
<organism evidence="1 2">
    <name type="scientific">Scleroderma citrinum Foug A</name>
    <dbReference type="NCBI Taxonomy" id="1036808"/>
    <lineage>
        <taxon>Eukaryota</taxon>
        <taxon>Fungi</taxon>
        <taxon>Dikarya</taxon>
        <taxon>Basidiomycota</taxon>
        <taxon>Agaricomycotina</taxon>
        <taxon>Agaricomycetes</taxon>
        <taxon>Agaricomycetidae</taxon>
        <taxon>Boletales</taxon>
        <taxon>Sclerodermatineae</taxon>
        <taxon>Sclerodermataceae</taxon>
        <taxon>Scleroderma</taxon>
    </lineage>
</organism>